<dbReference type="InterPro" id="IPR015940">
    <property type="entry name" value="UBA"/>
</dbReference>
<dbReference type="CDD" id="cd14281">
    <property type="entry name" value="UBA2_Rad23_like"/>
    <property type="match status" value="1"/>
</dbReference>
<dbReference type="AlphaFoldDB" id="A0A448Z768"/>
<dbReference type="InterPro" id="IPR000626">
    <property type="entry name" value="Ubiquitin-like_dom"/>
</dbReference>
<dbReference type="GO" id="GO:0043130">
    <property type="term" value="F:ubiquitin binding"/>
    <property type="evidence" value="ECO:0007669"/>
    <property type="project" value="TreeGrafter"/>
</dbReference>
<feature type="domain" description="UBA" evidence="7">
    <location>
        <begin position="138"/>
        <end position="178"/>
    </location>
</feature>
<evidence type="ECO:0000259" key="8">
    <source>
        <dbReference type="PROSITE" id="PS50053"/>
    </source>
</evidence>
<dbReference type="SMART" id="SM00727">
    <property type="entry name" value="STI1"/>
    <property type="match status" value="1"/>
</dbReference>
<feature type="domain" description="UBA" evidence="7">
    <location>
        <begin position="385"/>
        <end position="427"/>
    </location>
</feature>
<dbReference type="Pfam" id="PF00240">
    <property type="entry name" value="ubiquitin"/>
    <property type="match status" value="1"/>
</dbReference>
<gene>
    <name evidence="9" type="ORF">PSNMU_V1.4_AUG-EV-PASAV3_0047090</name>
</gene>
<evidence type="ECO:0000256" key="5">
    <source>
        <dbReference type="ARBA" id="ARBA00023242"/>
    </source>
</evidence>
<comment type="subcellular location">
    <subcellularLocation>
        <location evidence="1">Nucleus</location>
    </subcellularLocation>
</comment>
<evidence type="ECO:0000256" key="1">
    <source>
        <dbReference type="ARBA" id="ARBA00004123"/>
    </source>
</evidence>
<feature type="compositionally biased region" description="Low complexity" evidence="6">
    <location>
        <begin position="189"/>
        <end position="200"/>
    </location>
</feature>
<keyword evidence="10" id="KW-1185">Reference proteome</keyword>
<keyword evidence="2" id="KW-0677">Repeat</keyword>
<sequence length="458" mass="46944">MKLTVKTLKGSKFVVDCEPSNTILEVKGIIESTQSDMPASNLKLIHSGKVLKDDPTIESCGIKPNDFLVVMVTKAKKAAAKAPAPAPAEKAEAPKAAAPAAAAPPDSDAKMSSAGDDKKTEESAEAPAVAGDASAGDGLSTETVNSLTGMGFPEAEVRHCLRAANGNPDIAVEFLTNGIPPGMQPGEQGASSSSSSPSSASGGGTLAALRNHPQFNALRQLVQSNPAMLQQVMFQIGQQQPELLMEINNNQEAFLEMMNEPITETSTPSSGSSASNAGSETQSSSSSSDAATGMPGIPPGMMEGMANPAQMAQLIQNMSPDELNQMATMMGLSPDQLRSTAQMLGQIPPEQLQQYMMQAMQGGGGGLDGMMGGAGGGGGPQVLRLTEEEMAAVNRLADMGFDRTEAAQAYLACDKNEALAANLLMDSMDSGGFGGGFDGGANDGGNNSGGNDGDDMYD</sequence>
<evidence type="ECO:0000256" key="6">
    <source>
        <dbReference type="SAM" id="MobiDB-lite"/>
    </source>
</evidence>
<evidence type="ECO:0000256" key="4">
    <source>
        <dbReference type="ARBA" id="ARBA00023204"/>
    </source>
</evidence>
<dbReference type="SUPFAM" id="SSF101238">
    <property type="entry name" value="XPC-binding domain"/>
    <property type="match status" value="1"/>
</dbReference>
<dbReference type="FunFam" id="1.10.8.10:FF:000002">
    <property type="entry name" value="UV excision repair protein RAD23 homolog"/>
    <property type="match status" value="1"/>
</dbReference>
<dbReference type="EMBL" id="CAACVS010000147">
    <property type="protein sequence ID" value="VEU37897.1"/>
    <property type="molecule type" value="Genomic_DNA"/>
</dbReference>
<dbReference type="PANTHER" id="PTHR10621">
    <property type="entry name" value="UV EXCISION REPAIR PROTEIN RAD23"/>
    <property type="match status" value="1"/>
</dbReference>
<feature type="region of interest" description="Disordered" evidence="6">
    <location>
        <begin position="178"/>
        <end position="207"/>
    </location>
</feature>
<proteinExistence type="predicted"/>
<evidence type="ECO:0000256" key="3">
    <source>
        <dbReference type="ARBA" id="ARBA00022763"/>
    </source>
</evidence>
<dbReference type="Gene3D" id="1.10.10.540">
    <property type="entry name" value="XPC-binding domain"/>
    <property type="match status" value="1"/>
</dbReference>
<organism evidence="9 10">
    <name type="scientific">Pseudo-nitzschia multistriata</name>
    <dbReference type="NCBI Taxonomy" id="183589"/>
    <lineage>
        <taxon>Eukaryota</taxon>
        <taxon>Sar</taxon>
        <taxon>Stramenopiles</taxon>
        <taxon>Ochrophyta</taxon>
        <taxon>Bacillariophyta</taxon>
        <taxon>Bacillariophyceae</taxon>
        <taxon>Bacillariophycidae</taxon>
        <taxon>Bacillariales</taxon>
        <taxon>Bacillariaceae</taxon>
        <taxon>Pseudo-nitzschia</taxon>
    </lineage>
</organism>
<dbReference type="InterPro" id="IPR009060">
    <property type="entry name" value="UBA-like_sf"/>
</dbReference>
<dbReference type="GO" id="GO:0005654">
    <property type="term" value="C:nucleoplasm"/>
    <property type="evidence" value="ECO:0007669"/>
    <property type="project" value="TreeGrafter"/>
</dbReference>
<dbReference type="InterPro" id="IPR029071">
    <property type="entry name" value="Ubiquitin-like_domsf"/>
</dbReference>
<accession>A0A448Z768</accession>
<dbReference type="Pfam" id="PF00627">
    <property type="entry name" value="UBA"/>
    <property type="match status" value="2"/>
</dbReference>
<feature type="region of interest" description="Disordered" evidence="6">
    <location>
        <begin position="434"/>
        <end position="458"/>
    </location>
</feature>
<keyword evidence="5" id="KW-0539">Nucleus</keyword>
<evidence type="ECO:0000313" key="9">
    <source>
        <dbReference type="EMBL" id="VEU37897.1"/>
    </source>
</evidence>
<feature type="region of interest" description="Disordered" evidence="6">
    <location>
        <begin position="262"/>
        <end position="304"/>
    </location>
</feature>
<dbReference type="PANTHER" id="PTHR10621:SF0">
    <property type="entry name" value="UV EXCISION REPAIR PROTEIN RAD23"/>
    <property type="match status" value="1"/>
</dbReference>
<dbReference type="Gene3D" id="3.10.20.90">
    <property type="entry name" value="Phosphatidylinositol 3-kinase Catalytic Subunit, Chain A, domain 1"/>
    <property type="match status" value="1"/>
</dbReference>
<dbReference type="InterPro" id="IPR006636">
    <property type="entry name" value="STI1_HS-bd"/>
</dbReference>
<keyword evidence="3" id="KW-0227">DNA damage</keyword>
<evidence type="ECO:0008006" key="11">
    <source>
        <dbReference type="Google" id="ProtNLM"/>
    </source>
</evidence>
<evidence type="ECO:0000259" key="7">
    <source>
        <dbReference type="PROSITE" id="PS50030"/>
    </source>
</evidence>
<dbReference type="PROSITE" id="PS50053">
    <property type="entry name" value="UBIQUITIN_2"/>
    <property type="match status" value="1"/>
</dbReference>
<dbReference type="SUPFAM" id="SSF54236">
    <property type="entry name" value="Ubiquitin-like"/>
    <property type="match status" value="1"/>
</dbReference>
<feature type="domain" description="Ubiquitin-like" evidence="8">
    <location>
        <begin position="1"/>
        <end position="77"/>
    </location>
</feature>
<dbReference type="GO" id="GO:0031593">
    <property type="term" value="F:polyubiquitin modification-dependent protein binding"/>
    <property type="evidence" value="ECO:0007669"/>
    <property type="project" value="TreeGrafter"/>
</dbReference>
<dbReference type="FunFam" id="3.10.20.90:FF:000254">
    <property type="entry name" value="UV excision repair protein Rad23"/>
    <property type="match status" value="1"/>
</dbReference>
<dbReference type="InterPro" id="IPR015360">
    <property type="entry name" value="XPC-bd"/>
</dbReference>
<feature type="region of interest" description="Disordered" evidence="6">
    <location>
        <begin position="83"/>
        <end position="142"/>
    </location>
</feature>
<feature type="compositionally biased region" description="Low complexity" evidence="6">
    <location>
        <begin position="94"/>
        <end position="105"/>
    </location>
</feature>
<dbReference type="FunFam" id="1.10.8.10:FF:000003">
    <property type="entry name" value="UV excision repair protein RAD23 homolog"/>
    <property type="match status" value="1"/>
</dbReference>
<dbReference type="OrthoDB" id="419317at2759"/>
<dbReference type="PROSITE" id="PS50030">
    <property type="entry name" value="UBA"/>
    <property type="match status" value="2"/>
</dbReference>
<feature type="compositionally biased region" description="Gly residues" evidence="6">
    <location>
        <begin position="434"/>
        <end position="451"/>
    </location>
</feature>
<dbReference type="Pfam" id="PF09280">
    <property type="entry name" value="XPC-binding"/>
    <property type="match status" value="1"/>
</dbReference>
<name>A0A448Z768_9STRA</name>
<dbReference type="GO" id="GO:0070628">
    <property type="term" value="F:proteasome binding"/>
    <property type="evidence" value="ECO:0007669"/>
    <property type="project" value="TreeGrafter"/>
</dbReference>
<dbReference type="InterPro" id="IPR036353">
    <property type="entry name" value="XPC-bd_sf"/>
</dbReference>
<keyword evidence="4" id="KW-0234">DNA repair</keyword>
<dbReference type="CDD" id="cd01805">
    <property type="entry name" value="Ubl_Rad23"/>
    <property type="match status" value="1"/>
</dbReference>
<dbReference type="Proteomes" id="UP000291116">
    <property type="component" value="Unassembled WGS sequence"/>
</dbReference>
<reference evidence="9 10" key="1">
    <citation type="submission" date="2019-01" db="EMBL/GenBank/DDBJ databases">
        <authorList>
            <person name="Ferrante I. M."/>
        </authorList>
    </citation>
    <scope>NUCLEOTIDE SEQUENCE [LARGE SCALE GENOMIC DNA]</scope>
    <source>
        <strain evidence="9 10">B856</strain>
    </source>
</reference>
<evidence type="ECO:0000313" key="10">
    <source>
        <dbReference type="Proteomes" id="UP000291116"/>
    </source>
</evidence>
<dbReference type="GO" id="GO:0006289">
    <property type="term" value="P:nucleotide-excision repair"/>
    <property type="evidence" value="ECO:0007669"/>
    <property type="project" value="InterPro"/>
</dbReference>
<dbReference type="SUPFAM" id="SSF46934">
    <property type="entry name" value="UBA-like"/>
    <property type="match status" value="2"/>
</dbReference>
<evidence type="ECO:0000256" key="2">
    <source>
        <dbReference type="ARBA" id="ARBA00022737"/>
    </source>
</evidence>
<dbReference type="GO" id="GO:0043161">
    <property type="term" value="P:proteasome-mediated ubiquitin-dependent protein catabolic process"/>
    <property type="evidence" value="ECO:0007669"/>
    <property type="project" value="InterPro"/>
</dbReference>
<dbReference type="GO" id="GO:0003684">
    <property type="term" value="F:damaged DNA binding"/>
    <property type="evidence" value="ECO:0007669"/>
    <property type="project" value="InterPro"/>
</dbReference>
<dbReference type="Gene3D" id="1.10.8.10">
    <property type="entry name" value="DNA helicase RuvA subunit, C-terminal domain"/>
    <property type="match status" value="2"/>
</dbReference>
<dbReference type="SMART" id="SM00165">
    <property type="entry name" value="UBA"/>
    <property type="match status" value="2"/>
</dbReference>
<dbReference type="SMART" id="SM00213">
    <property type="entry name" value="UBQ"/>
    <property type="match status" value="1"/>
</dbReference>
<protein>
    <recommendedName>
        <fullName evidence="11">UV excision repair protein RAD23</fullName>
    </recommendedName>
</protein>
<dbReference type="GO" id="GO:0005829">
    <property type="term" value="C:cytosol"/>
    <property type="evidence" value="ECO:0007669"/>
    <property type="project" value="TreeGrafter"/>
</dbReference>